<sequence>MERFYFEIPGPERKEAAIDYIKEFYRYNSDINGAGGLPRFLNNYEGWLEKLNLDYTRVPNEEKVPGRTYFLVRESDQRIVGMINIRLTLNEKLKHYGGNIGYSIRPTERGKGYNNINLYLGLKVCDHFGIDSVFMDADLDNPASWKTMEAMGGKRIREYYDDVNAHCTVVDYTIDVKNALAMHPEMEEMILPCSFT</sequence>
<evidence type="ECO:0000313" key="2">
    <source>
        <dbReference type="Proteomes" id="UP000682782"/>
    </source>
</evidence>
<evidence type="ECO:0000313" key="1">
    <source>
        <dbReference type="EMBL" id="QUC68398.1"/>
    </source>
</evidence>
<accession>A0AC61N0F0</accession>
<protein>
    <submittedName>
        <fullName evidence="1">GNAT family N-acetyltransferase</fullName>
    </submittedName>
</protein>
<dbReference type="EMBL" id="CP068393">
    <property type="protein sequence ID" value="QUC68398.1"/>
    <property type="molecule type" value="Genomic_DNA"/>
</dbReference>
<gene>
    <name evidence="1" type="ORF">JYE49_06825</name>
</gene>
<reference evidence="1" key="1">
    <citation type="submission" date="2021-01" db="EMBL/GenBank/DDBJ databases">
        <title>Complete genome sequence of Clostridiales bacterium R-7.</title>
        <authorList>
            <person name="Mahoney-Kurpe S.C."/>
            <person name="Palevich N."/>
            <person name="Koike S."/>
            <person name="Moon C.D."/>
            <person name="Attwood G.T."/>
        </authorList>
    </citation>
    <scope>NUCLEOTIDE SEQUENCE</scope>
    <source>
        <strain evidence="1">R-7</strain>
    </source>
</reference>
<keyword evidence="2" id="KW-1185">Reference proteome</keyword>
<dbReference type="Proteomes" id="UP000682782">
    <property type="component" value="Chromosome"/>
</dbReference>
<name>A0AC61N0F0_9FIRM</name>
<organism evidence="1 2">
    <name type="scientific">Aristaeella hokkaidonensis</name>
    <dbReference type="NCBI Taxonomy" id="3046382"/>
    <lineage>
        <taxon>Bacteria</taxon>
        <taxon>Bacillati</taxon>
        <taxon>Bacillota</taxon>
        <taxon>Clostridia</taxon>
        <taxon>Eubacteriales</taxon>
        <taxon>Aristaeellaceae</taxon>
        <taxon>Aristaeella</taxon>
    </lineage>
</organism>
<proteinExistence type="predicted"/>